<dbReference type="GO" id="GO:0016020">
    <property type="term" value="C:membrane"/>
    <property type="evidence" value="ECO:0007669"/>
    <property type="project" value="UniProtKB-SubCell"/>
</dbReference>
<dbReference type="AlphaFoldDB" id="A0A433DJG7"/>
<dbReference type="Gene3D" id="3.30.9.10">
    <property type="entry name" value="D-Amino Acid Oxidase, subunit A, domain 2"/>
    <property type="match status" value="1"/>
</dbReference>
<gene>
    <name evidence="8" type="ORF">BC936DRAFT_137290</name>
</gene>
<dbReference type="InterPro" id="IPR036188">
    <property type="entry name" value="FAD/NAD-bd_sf"/>
</dbReference>
<protein>
    <submittedName>
        <fullName evidence="8">Organic solute transporter Ostalpha-domain-containing protein</fullName>
    </submittedName>
</protein>
<feature type="transmembrane region" description="Helical" evidence="6">
    <location>
        <begin position="672"/>
        <end position="692"/>
    </location>
</feature>
<dbReference type="OrthoDB" id="5348404at2759"/>
<feature type="domain" description="FAD dependent oxidoreductase" evidence="7">
    <location>
        <begin position="13"/>
        <end position="405"/>
    </location>
</feature>
<feature type="transmembrane region" description="Helical" evidence="6">
    <location>
        <begin position="492"/>
        <end position="515"/>
    </location>
</feature>
<keyword evidence="3 6" id="KW-1133">Transmembrane helix</keyword>
<dbReference type="EMBL" id="RBNI01001117">
    <property type="protein sequence ID" value="RUP50866.1"/>
    <property type="molecule type" value="Genomic_DNA"/>
</dbReference>
<comment type="subcellular location">
    <subcellularLocation>
        <location evidence="1">Membrane</location>
        <topology evidence="1">Multi-pass membrane protein</topology>
    </subcellularLocation>
</comment>
<proteinExistence type="predicted"/>
<feature type="region of interest" description="Disordered" evidence="5">
    <location>
        <begin position="933"/>
        <end position="963"/>
    </location>
</feature>
<feature type="region of interest" description="Disordered" evidence="5">
    <location>
        <begin position="842"/>
        <end position="874"/>
    </location>
</feature>
<evidence type="ECO:0000256" key="1">
    <source>
        <dbReference type="ARBA" id="ARBA00004141"/>
    </source>
</evidence>
<dbReference type="InterPro" id="IPR006076">
    <property type="entry name" value="FAD-dep_OxRdtase"/>
</dbReference>
<evidence type="ECO:0000256" key="6">
    <source>
        <dbReference type="SAM" id="Phobius"/>
    </source>
</evidence>
<comment type="caution">
    <text evidence="8">The sequence shown here is derived from an EMBL/GenBank/DDBJ whole genome shotgun (WGS) entry which is preliminary data.</text>
</comment>
<keyword evidence="2 6" id="KW-0812">Transmembrane</keyword>
<dbReference type="InterPro" id="IPR005178">
    <property type="entry name" value="Ostalpha/TMEM184C"/>
</dbReference>
<evidence type="ECO:0000313" key="9">
    <source>
        <dbReference type="Proteomes" id="UP000268093"/>
    </source>
</evidence>
<feature type="compositionally biased region" description="Polar residues" evidence="5">
    <location>
        <begin position="1012"/>
        <end position="1030"/>
    </location>
</feature>
<evidence type="ECO:0000259" key="7">
    <source>
        <dbReference type="Pfam" id="PF01266"/>
    </source>
</evidence>
<evidence type="ECO:0000256" key="4">
    <source>
        <dbReference type="ARBA" id="ARBA00023136"/>
    </source>
</evidence>
<dbReference type="Pfam" id="PF01266">
    <property type="entry name" value="DAO"/>
    <property type="match status" value="1"/>
</dbReference>
<dbReference type="SMART" id="SM01417">
    <property type="entry name" value="Solute_trans_a"/>
    <property type="match status" value="1"/>
</dbReference>
<evidence type="ECO:0000256" key="5">
    <source>
        <dbReference type="SAM" id="MobiDB-lite"/>
    </source>
</evidence>
<reference evidence="8 9" key="1">
    <citation type="journal article" date="2018" name="New Phytol.">
        <title>Phylogenomics of Endogonaceae and evolution of mycorrhizas within Mucoromycota.</title>
        <authorList>
            <person name="Chang Y."/>
            <person name="Desiro A."/>
            <person name="Na H."/>
            <person name="Sandor L."/>
            <person name="Lipzen A."/>
            <person name="Clum A."/>
            <person name="Barry K."/>
            <person name="Grigoriev I.V."/>
            <person name="Martin F.M."/>
            <person name="Stajich J.E."/>
            <person name="Smith M.E."/>
            <person name="Bonito G."/>
            <person name="Spatafora J.W."/>
        </authorList>
    </citation>
    <scope>NUCLEOTIDE SEQUENCE [LARGE SCALE GENOMIC DNA]</scope>
    <source>
        <strain evidence="8 9">GMNB39</strain>
    </source>
</reference>
<dbReference type="Pfam" id="PF03619">
    <property type="entry name" value="Solute_trans_a"/>
    <property type="match status" value="1"/>
</dbReference>
<name>A0A433DJG7_9FUNG</name>
<accession>A0A433DJG7</accession>
<feature type="compositionally biased region" description="Basic and acidic residues" evidence="5">
    <location>
        <begin position="952"/>
        <end position="961"/>
    </location>
</feature>
<feature type="transmembrane region" description="Helical" evidence="6">
    <location>
        <begin position="527"/>
        <end position="548"/>
    </location>
</feature>
<feature type="transmembrane region" description="Helical" evidence="6">
    <location>
        <begin position="560"/>
        <end position="578"/>
    </location>
</feature>
<dbReference type="PANTHER" id="PTHR23423">
    <property type="entry name" value="ORGANIC SOLUTE TRANSPORTER-RELATED"/>
    <property type="match status" value="1"/>
</dbReference>
<keyword evidence="9" id="KW-1185">Reference proteome</keyword>
<organism evidence="8 9">
    <name type="scientific">Jimgerdemannia flammicorona</name>
    <dbReference type="NCBI Taxonomy" id="994334"/>
    <lineage>
        <taxon>Eukaryota</taxon>
        <taxon>Fungi</taxon>
        <taxon>Fungi incertae sedis</taxon>
        <taxon>Mucoromycota</taxon>
        <taxon>Mucoromycotina</taxon>
        <taxon>Endogonomycetes</taxon>
        <taxon>Endogonales</taxon>
        <taxon>Endogonaceae</taxon>
        <taxon>Jimgerdemannia</taxon>
    </lineage>
</organism>
<evidence type="ECO:0000313" key="8">
    <source>
        <dbReference type="EMBL" id="RUP50866.1"/>
    </source>
</evidence>
<feature type="compositionally biased region" description="Acidic residues" evidence="5">
    <location>
        <begin position="862"/>
        <end position="874"/>
    </location>
</feature>
<dbReference type="Proteomes" id="UP000268093">
    <property type="component" value="Unassembled WGS sequence"/>
</dbReference>
<feature type="region of interest" description="Disordered" evidence="5">
    <location>
        <begin position="986"/>
        <end position="1035"/>
    </location>
</feature>
<keyword evidence="4 6" id="KW-0472">Membrane</keyword>
<evidence type="ECO:0000256" key="2">
    <source>
        <dbReference type="ARBA" id="ARBA00022692"/>
    </source>
</evidence>
<evidence type="ECO:0000256" key="3">
    <source>
        <dbReference type="ARBA" id="ARBA00022989"/>
    </source>
</evidence>
<dbReference type="SUPFAM" id="SSF51905">
    <property type="entry name" value="FAD/NAD(P)-binding domain"/>
    <property type="match status" value="1"/>
</dbReference>
<sequence>MPITPPLSLNAHCIVVGGGCFGLSTALALVGRGYHVTVFDRLSIPAIDAASTDINKAVRSDYGRDILYQRLADRAILRWHEWNAEYAKLPNTASGRHLFYPHGVLHISRLPQGFPTYLADNVQSITSGGHGDALILFDSHEEVAARYPAFAGSQLPITKAYINMRAGWCDSSRAIAFAYGRAREAGVRFVVGGEKGTLERVWEEEKEGGGKKAVGIVTKDGEKHRADLVVMATGAWSGGVVPGLEGILKATGQAVIHLKIPEELMGKYGAGPMPVWNVDITTSGFYGFAANHDGILKIGKHGGGYLNPQGDAGAGVSLPRTVVDSPADTIPRDVLVEFRAFLADVFPELAGAIRCHGGYVYHVICLLITPTLILHPNAHALSPTPSTGSGHGMKFITVLGDEIADIIEEGNTNTSLRTVAFCAHGHVRYGIITCIKHDPKADIPTIPPPRLTPFAQNPHMSDDIVFPLSVLSSTTGGGYGDNGSGAKLGSTAVGIAAFFAFGGIVISLGSIWYHLKNYRKPNLQRQVIRILWMVPIYGISSVISLVSLQTAFYVDTFRDIYEAFVIYAFFTLLLDRLGGERALLTMLHQRPPTHNVFPGNLWRREIFVGDPYTFLFVKRGILQFVYVKPVLAIFTMLLKATGNYNEGDISWTSGWAWLTFCPLPKFLSVKSVIFFSFWQSLIIALLVALGLIREYSHDRTLEPIRLASIIGIRCSHVLRTRFLLSHTASGESSEHLAVAIQDFLICLEMIPFAVAHSYAFSYEDYVNTTIHSARMQIFYAIRDSVGLKDVVQDTIDTLGGTRFNYRTFEPSEGVPYMGSSRTSRIMAGLRYSASGASKRWVEPAPRTRYYQPPSDYLHRPDDDDEDALEFDDPNPQDEVEAFYEASRKMMFGDYNFPIVDFRAPLARMGTTRFGYHGARSNTYGAVEEGTLRAAPQPTPTWSSGGSRAAKGKGKDGDRGVEARPGALVREGCVDVIVDTGRGNYKLNYHSSPSPTPVPRSGTVSPTPGAIPTPSSRTLDGYTLPTSSASSYDRRRVIHDEVQTQDDSDDDNGVPSPYDISKRTSAYADDVHVHAASPKSYGAGAETWSALGGARERTESRNEEWFVPAREEEERLLPGEEEGERAAWKGVFDV</sequence>
<dbReference type="Gene3D" id="3.50.50.60">
    <property type="entry name" value="FAD/NAD(P)-binding domain"/>
    <property type="match status" value="1"/>
</dbReference>